<protein>
    <submittedName>
        <fullName evidence="1">Uncharacterized protein</fullName>
    </submittedName>
</protein>
<evidence type="ECO:0000313" key="1">
    <source>
        <dbReference type="EMBL" id="JAH56315.1"/>
    </source>
</evidence>
<sequence length="32" mass="3986">MQYSHSNKGLLTMFYHELQYCPFQTHLFIFIF</sequence>
<reference evidence="1" key="1">
    <citation type="submission" date="2014-11" db="EMBL/GenBank/DDBJ databases">
        <authorList>
            <person name="Amaro Gonzalez C."/>
        </authorList>
    </citation>
    <scope>NUCLEOTIDE SEQUENCE</scope>
</reference>
<reference evidence="1" key="2">
    <citation type="journal article" date="2015" name="Fish Shellfish Immunol.">
        <title>Early steps in the European eel (Anguilla anguilla)-Vibrio vulnificus interaction in the gills: Role of the RtxA13 toxin.</title>
        <authorList>
            <person name="Callol A."/>
            <person name="Pajuelo D."/>
            <person name="Ebbesson L."/>
            <person name="Teles M."/>
            <person name="MacKenzie S."/>
            <person name="Amaro C."/>
        </authorList>
    </citation>
    <scope>NUCLEOTIDE SEQUENCE</scope>
</reference>
<accession>A0A0E9TTV0</accession>
<name>A0A0E9TTV0_ANGAN</name>
<proteinExistence type="predicted"/>
<organism evidence="1">
    <name type="scientific">Anguilla anguilla</name>
    <name type="common">European freshwater eel</name>
    <name type="synonym">Muraena anguilla</name>
    <dbReference type="NCBI Taxonomy" id="7936"/>
    <lineage>
        <taxon>Eukaryota</taxon>
        <taxon>Metazoa</taxon>
        <taxon>Chordata</taxon>
        <taxon>Craniata</taxon>
        <taxon>Vertebrata</taxon>
        <taxon>Euteleostomi</taxon>
        <taxon>Actinopterygii</taxon>
        <taxon>Neopterygii</taxon>
        <taxon>Teleostei</taxon>
        <taxon>Anguilliformes</taxon>
        <taxon>Anguillidae</taxon>
        <taxon>Anguilla</taxon>
    </lineage>
</organism>
<dbReference type="AlphaFoldDB" id="A0A0E9TTV0"/>
<dbReference type="EMBL" id="GBXM01052262">
    <property type="protein sequence ID" value="JAH56315.1"/>
    <property type="molecule type" value="Transcribed_RNA"/>
</dbReference>